<evidence type="ECO:0000259" key="4">
    <source>
        <dbReference type="PROSITE" id="PS50995"/>
    </source>
</evidence>
<keyword evidence="2" id="KW-0238">DNA-binding</keyword>
<dbReference type="Gene3D" id="1.10.10.10">
    <property type="entry name" value="Winged helix-like DNA-binding domain superfamily/Winged helix DNA-binding domain"/>
    <property type="match status" value="1"/>
</dbReference>
<evidence type="ECO:0000256" key="2">
    <source>
        <dbReference type="ARBA" id="ARBA00023125"/>
    </source>
</evidence>
<dbReference type="Proteomes" id="UP001597180">
    <property type="component" value="Unassembled WGS sequence"/>
</dbReference>
<protein>
    <submittedName>
        <fullName evidence="5">MarR family winged helix-turn-helix transcriptional regulator</fullName>
    </submittedName>
</protein>
<accession>A0ABW3UU62</accession>
<dbReference type="EMBL" id="JBHTLU010000045">
    <property type="protein sequence ID" value="MFD1224442.1"/>
    <property type="molecule type" value="Genomic_DNA"/>
</dbReference>
<organism evidence="5 6">
    <name type="scientific">Paenibacillus vulneris</name>
    <dbReference type="NCBI Taxonomy" id="1133364"/>
    <lineage>
        <taxon>Bacteria</taxon>
        <taxon>Bacillati</taxon>
        <taxon>Bacillota</taxon>
        <taxon>Bacilli</taxon>
        <taxon>Bacillales</taxon>
        <taxon>Paenibacillaceae</taxon>
        <taxon>Paenibacillus</taxon>
    </lineage>
</organism>
<dbReference type="PRINTS" id="PR00598">
    <property type="entry name" value="HTHMARR"/>
</dbReference>
<evidence type="ECO:0000256" key="1">
    <source>
        <dbReference type="ARBA" id="ARBA00023015"/>
    </source>
</evidence>
<reference evidence="6" key="1">
    <citation type="journal article" date="2019" name="Int. J. Syst. Evol. Microbiol.">
        <title>The Global Catalogue of Microorganisms (GCM) 10K type strain sequencing project: providing services to taxonomists for standard genome sequencing and annotation.</title>
        <authorList>
            <consortium name="The Broad Institute Genomics Platform"/>
            <consortium name="The Broad Institute Genome Sequencing Center for Infectious Disease"/>
            <person name="Wu L."/>
            <person name="Ma J."/>
        </authorList>
    </citation>
    <scope>NUCLEOTIDE SEQUENCE [LARGE SCALE GENOMIC DNA]</scope>
    <source>
        <strain evidence="6">CCUG 53270</strain>
    </source>
</reference>
<gene>
    <name evidence="5" type="ORF">ACFQ4B_30475</name>
</gene>
<dbReference type="PROSITE" id="PS50995">
    <property type="entry name" value="HTH_MARR_2"/>
    <property type="match status" value="1"/>
</dbReference>
<dbReference type="Pfam" id="PF01047">
    <property type="entry name" value="MarR"/>
    <property type="match status" value="1"/>
</dbReference>
<feature type="domain" description="HTH marR-type" evidence="4">
    <location>
        <begin position="6"/>
        <end position="138"/>
    </location>
</feature>
<dbReference type="SMART" id="SM00347">
    <property type="entry name" value="HTH_MARR"/>
    <property type="match status" value="1"/>
</dbReference>
<comment type="caution">
    <text evidence="5">The sequence shown here is derived from an EMBL/GenBank/DDBJ whole genome shotgun (WGS) entry which is preliminary data.</text>
</comment>
<dbReference type="PANTHER" id="PTHR42756:SF1">
    <property type="entry name" value="TRANSCRIPTIONAL REPRESSOR OF EMRAB OPERON"/>
    <property type="match status" value="1"/>
</dbReference>
<evidence type="ECO:0000256" key="3">
    <source>
        <dbReference type="ARBA" id="ARBA00023163"/>
    </source>
</evidence>
<dbReference type="InterPro" id="IPR036390">
    <property type="entry name" value="WH_DNA-bd_sf"/>
</dbReference>
<dbReference type="InterPro" id="IPR036388">
    <property type="entry name" value="WH-like_DNA-bd_sf"/>
</dbReference>
<evidence type="ECO:0000313" key="6">
    <source>
        <dbReference type="Proteomes" id="UP001597180"/>
    </source>
</evidence>
<proteinExistence type="predicted"/>
<dbReference type="RefSeq" id="WP_345586495.1">
    <property type="nucleotide sequence ID" value="NZ_BAABJG010000004.1"/>
</dbReference>
<dbReference type="InterPro" id="IPR000835">
    <property type="entry name" value="HTH_MarR-typ"/>
</dbReference>
<sequence>MEQQMSSLLGFWMKRAYRDICNYLDSRLESYGVTNSQLGVLMMLWEQDGLTQTDIQKMLGIQPASMTHLIKGLENKQLVTRSGDPNDSRVKRLYITPQGKALEKPCMAIVIEGEEKMRGGFSPDEIKILRAWIQRMMGNLNEGK</sequence>
<dbReference type="PANTHER" id="PTHR42756">
    <property type="entry name" value="TRANSCRIPTIONAL REGULATOR, MARR"/>
    <property type="match status" value="1"/>
</dbReference>
<evidence type="ECO:0000313" key="5">
    <source>
        <dbReference type="EMBL" id="MFD1224442.1"/>
    </source>
</evidence>
<name>A0ABW3UU62_9BACL</name>
<keyword evidence="6" id="KW-1185">Reference proteome</keyword>
<dbReference type="SUPFAM" id="SSF46785">
    <property type="entry name" value="Winged helix' DNA-binding domain"/>
    <property type="match status" value="1"/>
</dbReference>
<keyword evidence="1" id="KW-0805">Transcription regulation</keyword>
<keyword evidence="3" id="KW-0804">Transcription</keyword>